<dbReference type="PROSITE" id="PS01124">
    <property type="entry name" value="HTH_ARAC_FAMILY_2"/>
    <property type="match status" value="1"/>
</dbReference>
<dbReference type="CDD" id="cd03137">
    <property type="entry name" value="GATase1_AraC_1"/>
    <property type="match status" value="1"/>
</dbReference>
<dbReference type="InterPro" id="IPR029062">
    <property type="entry name" value="Class_I_gatase-like"/>
</dbReference>
<comment type="caution">
    <text evidence="5">The sequence shown here is derived from an EMBL/GenBank/DDBJ whole genome shotgun (WGS) entry which is preliminary data.</text>
</comment>
<evidence type="ECO:0000256" key="1">
    <source>
        <dbReference type="ARBA" id="ARBA00023015"/>
    </source>
</evidence>
<dbReference type="InterPro" id="IPR018060">
    <property type="entry name" value="HTH_AraC"/>
</dbReference>
<reference evidence="5 6" key="1">
    <citation type="submission" date="2024-08" db="EMBL/GenBank/DDBJ databases">
        <title>Sulfate-reducing bacteria isolated from formation water of the oil field in Kazakhstan and description of Pseudodesulfovibrio sp.</title>
        <authorList>
            <person name="Bidzhieva S.K."/>
            <person name="Tourova T.P."/>
            <person name="Grouzdev D.S."/>
            <person name="Beletsky A.V."/>
            <person name="Sokolova D.S."/>
            <person name="Samigullina S.R."/>
            <person name="Poltaraus A.B."/>
            <person name="Avtukh A.N."/>
            <person name="Tereshina V.M."/>
            <person name="Zhaparov N.S."/>
            <person name="Mardanov A.V."/>
            <person name="Nazina T.N."/>
        </authorList>
    </citation>
    <scope>NUCLEOTIDE SEQUENCE [LARGE SCALE GENOMIC DNA]</scope>
    <source>
        <strain evidence="5 6">9FUS</strain>
    </source>
</reference>
<evidence type="ECO:0000256" key="2">
    <source>
        <dbReference type="ARBA" id="ARBA00023125"/>
    </source>
</evidence>
<dbReference type="SUPFAM" id="SSF52317">
    <property type="entry name" value="Class I glutamine amidotransferase-like"/>
    <property type="match status" value="1"/>
</dbReference>
<keyword evidence="2" id="KW-0238">DNA-binding</keyword>
<dbReference type="Gene3D" id="1.10.10.60">
    <property type="entry name" value="Homeodomain-like"/>
    <property type="match status" value="2"/>
</dbReference>
<evidence type="ECO:0000259" key="4">
    <source>
        <dbReference type="PROSITE" id="PS01124"/>
    </source>
</evidence>
<dbReference type="SUPFAM" id="SSF46689">
    <property type="entry name" value="Homeodomain-like"/>
    <property type="match status" value="2"/>
</dbReference>
<keyword evidence="1" id="KW-0805">Transcription regulation</keyword>
<feature type="domain" description="HTH araC/xylS-type" evidence="4">
    <location>
        <begin position="216"/>
        <end position="314"/>
    </location>
</feature>
<name>A0ABV4K423_9BACT</name>
<keyword evidence="6" id="KW-1185">Reference proteome</keyword>
<dbReference type="EMBL" id="JBGLYH010000039">
    <property type="protein sequence ID" value="MEZ7197707.1"/>
    <property type="molecule type" value="Genomic_DNA"/>
</dbReference>
<accession>A0ABV4K423</accession>
<gene>
    <name evidence="5" type="ORF">AB6M95_13160</name>
</gene>
<dbReference type="SMART" id="SM00342">
    <property type="entry name" value="HTH_ARAC"/>
    <property type="match status" value="1"/>
</dbReference>
<proteinExistence type="predicted"/>
<evidence type="ECO:0000313" key="6">
    <source>
        <dbReference type="Proteomes" id="UP001568698"/>
    </source>
</evidence>
<dbReference type="PANTHER" id="PTHR43130">
    <property type="entry name" value="ARAC-FAMILY TRANSCRIPTIONAL REGULATOR"/>
    <property type="match status" value="1"/>
</dbReference>
<dbReference type="Pfam" id="PF12833">
    <property type="entry name" value="HTH_18"/>
    <property type="match status" value="1"/>
</dbReference>
<dbReference type="PROSITE" id="PS00041">
    <property type="entry name" value="HTH_ARAC_FAMILY_1"/>
    <property type="match status" value="1"/>
</dbReference>
<dbReference type="Gene3D" id="3.40.50.880">
    <property type="match status" value="1"/>
</dbReference>
<dbReference type="Proteomes" id="UP001568698">
    <property type="component" value="Unassembled WGS sequence"/>
</dbReference>
<dbReference type="PANTHER" id="PTHR43130:SF3">
    <property type="entry name" value="HTH-TYPE TRANSCRIPTIONAL REGULATOR RV1931C"/>
    <property type="match status" value="1"/>
</dbReference>
<evidence type="ECO:0000313" key="5">
    <source>
        <dbReference type="EMBL" id="MEZ7197707.1"/>
    </source>
</evidence>
<keyword evidence="3" id="KW-0804">Transcription</keyword>
<sequence>MQFFFYHGMVALDVTGPVDVFHAADELLSRDGNGEEGYELLFSGRTPGPVSTSSGLRLHAETSPVVGEVDTLLVPGGMIAETASEDPGNVLAIQMATRKAKRLVSVCSGAFLLAAAGFLDGRRATTHWKVADRLAELYPDIRLDPDAIYVQDGHIATSAGVTAGIDLALALVEDDYGPALAIEVARLLLLYRRRPGNQSQFSTTLAMQARAGKRFKPLVDWIEANIEQKLTVDRMAEKANMSPRSFARIFPSETGMSPGRFVEQLRIDRARELLESGAEGLEGIARESGFGREERLRRAFQRRLGISPAQYRAHFIKGEQHDHRSRIRNIHL</sequence>
<dbReference type="InterPro" id="IPR018062">
    <property type="entry name" value="HTH_AraC-typ_CS"/>
</dbReference>
<dbReference type="RefSeq" id="WP_371387220.1">
    <property type="nucleotide sequence ID" value="NZ_JBGLYH010000039.1"/>
</dbReference>
<protein>
    <submittedName>
        <fullName evidence="5">GlxA family transcriptional regulator</fullName>
    </submittedName>
</protein>
<dbReference type="InterPro" id="IPR009057">
    <property type="entry name" value="Homeodomain-like_sf"/>
</dbReference>
<dbReference type="InterPro" id="IPR002818">
    <property type="entry name" value="DJ-1/PfpI"/>
</dbReference>
<dbReference type="InterPro" id="IPR052158">
    <property type="entry name" value="INH-QAR"/>
</dbReference>
<evidence type="ECO:0000256" key="3">
    <source>
        <dbReference type="ARBA" id="ARBA00023163"/>
    </source>
</evidence>
<organism evidence="5 6">
    <name type="scientific">Pseudodesulfovibrio karagichevae</name>
    <dbReference type="NCBI Taxonomy" id="3239305"/>
    <lineage>
        <taxon>Bacteria</taxon>
        <taxon>Pseudomonadati</taxon>
        <taxon>Thermodesulfobacteriota</taxon>
        <taxon>Desulfovibrionia</taxon>
        <taxon>Desulfovibrionales</taxon>
        <taxon>Desulfovibrionaceae</taxon>
    </lineage>
</organism>
<dbReference type="Pfam" id="PF01965">
    <property type="entry name" value="DJ-1_PfpI"/>
    <property type="match status" value="1"/>
</dbReference>